<evidence type="ECO:0000313" key="1">
    <source>
        <dbReference type="EMBL" id="KAK7363248.1"/>
    </source>
</evidence>
<accession>A0AAN9N4T2</accession>
<sequence length="66" mass="7440">MGAGSVCMKNREALAPESEHERVMGVRSPRRDSVVVMLGERREMRICYFVEGEKHVLSKGKGLCMD</sequence>
<gene>
    <name evidence="1" type="ORF">VNO77_05382</name>
</gene>
<organism evidence="1 2">
    <name type="scientific">Canavalia gladiata</name>
    <name type="common">Sword bean</name>
    <name type="synonym">Dolichos gladiatus</name>
    <dbReference type="NCBI Taxonomy" id="3824"/>
    <lineage>
        <taxon>Eukaryota</taxon>
        <taxon>Viridiplantae</taxon>
        <taxon>Streptophyta</taxon>
        <taxon>Embryophyta</taxon>
        <taxon>Tracheophyta</taxon>
        <taxon>Spermatophyta</taxon>
        <taxon>Magnoliopsida</taxon>
        <taxon>eudicotyledons</taxon>
        <taxon>Gunneridae</taxon>
        <taxon>Pentapetalae</taxon>
        <taxon>rosids</taxon>
        <taxon>fabids</taxon>
        <taxon>Fabales</taxon>
        <taxon>Fabaceae</taxon>
        <taxon>Papilionoideae</taxon>
        <taxon>50 kb inversion clade</taxon>
        <taxon>NPAAA clade</taxon>
        <taxon>indigoferoid/millettioid clade</taxon>
        <taxon>Phaseoleae</taxon>
        <taxon>Canavalia</taxon>
    </lineage>
</organism>
<comment type="caution">
    <text evidence="1">The sequence shown here is derived from an EMBL/GenBank/DDBJ whole genome shotgun (WGS) entry which is preliminary data.</text>
</comment>
<proteinExistence type="predicted"/>
<name>A0AAN9N4T2_CANGL</name>
<dbReference type="AlphaFoldDB" id="A0AAN9N4T2"/>
<dbReference type="Proteomes" id="UP001367508">
    <property type="component" value="Unassembled WGS sequence"/>
</dbReference>
<evidence type="ECO:0000313" key="2">
    <source>
        <dbReference type="Proteomes" id="UP001367508"/>
    </source>
</evidence>
<protein>
    <submittedName>
        <fullName evidence="1">Uncharacterized protein</fullName>
    </submittedName>
</protein>
<keyword evidence="2" id="KW-1185">Reference proteome</keyword>
<dbReference type="EMBL" id="JAYMYQ010000001">
    <property type="protein sequence ID" value="KAK7363248.1"/>
    <property type="molecule type" value="Genomic_DNA"/>
</dbReference>
<reference evidence="1 2" key="1">
    <citation type="submission" date="2024-01" db="EMBL/GenBank/DDBJ databases">
        <title>The genomes of 5 underutilized Papilionoideae crops provide insights into root nodulation and disease resistanc.</title>
        <authorList>
            <person name="Jiang F."/>
        </authorList>
    </citation>
    <scope>NUCLEOTIDE SEQUENCE [LARGE SCALE GENOMIC DNA]</scope>
    <source>
        <strain evidence="1">LVBAO_FW01</strain>
        <tissue evidence="1">Leaves</tissue>
    </source>
</reference>